<evidence type="ECO:0000259" key="6">
    <source>
        <dbReference type="Pfam" id="PF05175"/>
    </source>
</evidence>
<evidence type="ECO:0000313" key="9">
    <source>
        <dbReference type="Proteomes" id="UP000252254"/>
    </source>
</evidence>
<comment type="catalytic activity">
    <reaction evidence="4 5">
        <text>L-glutaminyl-[peptide chain release factor] + S-adenosyl-L-methionine = N(5)-methyl-L-glutaminyl-[peptide chain release factor] + S-adenosyl-L-homocysteine + H(+)</text>
        <dbReference type="Rhea" id="RHEA:42896"/>
        <dbReference type="Rhea" id="RHEA-COMP:10271"/>
        <dbReference type="Rhea" id="RHEA-COMP:10272"/>
        <dbReference type="ChEBI" id="CHEBI:15378"/>
        <dbReference type="ChEBI" id="CHEBI:30011"/>
        <dbReference type="ChEBI" id="CHEBI:57856"/>
        <dbReference type="ChEBI" id="CHEBI:59789"/>
        <dbReference type="ChEBI" id="CHEBI:61891"/>
        <dbReference type="EC" id="2.1.1.297"/>
    </reaction>
</comment>
<evidence type="ECO:0000313" key="8">
    <source>
        <dbReference type="EMBL" id="RBP00530.1"/>
    </source>
</evidence>
<organism evidence="8 9">
    <name type="scientific">Paraliobacillus ryukyuensis</name>
    <dbReference type="NCBI Taxonomy" id="200904"/>
    <lineage>
        <taxon>Bacteria</taxon>
        <taxon>Bacillati</taxon>
        <taxon>Bacillota</taxon>
        <taxon>Bacilli</taxon>
        <taxon>Bacillales</taxon>
        <taxon>Bacillaceae</taxon>
        <taxon>Paraliobacillus</taxon>
    </lineage>
</organism>
<dbReference type="GO" id="GO:0102559">
    <property type="term" value="F:peptide chain release factor N(5)-glutamine methyltransferase activity"/>
    <property type="evidence" value="ECO:0007669"/>
    <property type="project" value="UniProtKB-EC"/>
</dbReference>
<proteinExistence type="inferred from homology"/>
<dbReference type="STRING" id="200904.GCA_900168775_00566"/>
<dbReference type="PANTHER" id="PTHR18895">
    <property type="entry name" value="HEMK METHYLTRANSFERASE"/>
    <property type="match status" value="1"/>
</dbReference>
<protein>
    <recommendedName>
        <fullName evidence="5">Release factor glutamine methyltransferase</fullName>
        <shortName evidence="5">RF MTase</shortName>
        <ecNumber evidence="5">2.1.1.297</ecNumber>
    </recommendedName>
    <alternativeName>
        <fullName evidence="5">N5-glutamine methyltransferase PrmC</fullName>
    </alternativeName>
    <alternativeName>
        <fullName evidence="5">Protein-(glutamine-N5) MTase PrmC</fullName>
    </alternativeName>
    <alternativeName>
        <fullName evidence="5">Protein-glutamine N-methyltransferase PrmC</fullName>
    </alternativeName>
</protein>
<dbReference type="EMBL" id="QNRI01000002">
    <property type="protein sequence ID" value="RBP00530.1"/>
    <property type="molecule type" value="Genomic_DNA"/>
</dbReference>
<evidence type="ECO:0000256" key="1">
    <source>
        <dbReference type="ARBA" id="ARBA00022603"/>
    </source>
</evidence>
<evidence type="ECO:0000256" key="4">
    <source>
        <dbReference type="ARBA" id="ARBA00048391"/>
    </source>
</evidence>
<keyword evidence="3 5" id="KW-0949">S-adenosyl-L-methionine</keyword>
<feature type="binding site" evidence="5">
    <location>
        <position position="176"/>
    </location>
    <ligand>
        <name>S-adenosyl-L-methionine</name>
        <dbReference type="ChEBI" id="CHEBI:59789"/>
    </ligand>
</feature>
<dbReference type="Pfam" id="PF17827">
    <property type="entry name" value="PrmC_N"/>
    <property type="match status" value="1"/>
</dbReference>
<evidence type="ECO:0000256" key="2">
    <source>
        <dbReference type="ARBA" id="ARBA00022679"/>
    </source>
</evidence>
<dbReference type="InterPro" id="IPR050320">
    <property type="entry name" value="N5-glutamine_MTase"/>
</dbReference>
<feature type="domain" description="Release factor glutamine methyltransferase N-terminal" evidence="7">
    <location>
        <begin position="11"/>
        <end position="80"/>
    </location>
</feature>
<comment type="function">
    <text evidence="5">Methylates the class 1 translation termination release factors RF1/PrfA and RF2/PrfB on the glutamine residue of the universally conserved GGQ motif.</text>
</comment>
<keyword evidence="1 5" id="KW-0489">Methyltransferase</keyword>
<feature type="binding site" evidence="5">
    <location>
        <position position="149"/>
    </location>
    <ligand>
        <name>S-adenosyl-L-methionine</name>
        <dbReference type="ChEBI" id="CHEBI:59789"/>
    </ligand>
</feature>
<dbReference type="GO" id="GO:0032259">
    <property type="term" value="P:methylation"/>
    <property type="evidence" value="ECO:0007669"/>
    <property type="project" value="UniProtKB-KW"/>
</dbReference>
<dbReference type="InterPro" id="IPR004556">
    <property type="entry name" value="HemK-like"/>
</dbReference>
<dbReference type="AlphaFoldDB" id="A0A366EFM0"/>
<sequence>MNNMRQQNVHEVLQWASLFLEKHNREPKVAEILLLHHLQINKSQLLMRLRDIMPAASLIAYQQDLKAHADTGVPVQHLTGYETFYGRDFYVDKNVLIPRPETEELVLGTLERLTGNQAPLTVVDVGTGSGIIGITMKLELPSLDMHAVDISQPALTIAKRNADTLQANLSFEQSDFLTSWVDAGRTADVIISNPPYIPWEEEFTLADTVKNFDPSLALFAESNGLYAYQQIVKQATKVLAARGLLAFEIGAQQGEAVKRIIQLQFPKSHVEICQDINAKDRMVFASIN</sequence>
<comment type="caution">
    <text evidence="8">The sequence shown here is derived from an EMBL/GenBank/DDBJ whole genome shotgun (WGS) entry which is preliminary data.</text>
</comment>
<dbReference type="PROSITE" id="PS00092">
    <property type="entry name" value="N6_MTASE"/>
    <property type="match status" value="1"/>
</dbReference>
<dbReference type="InterPro" id="IPR007848">
    <property type="entry name" value="Small_mtfrase_dom"/>
</dbReference>
<feature type="domain" description="Methyltransferase small" evidence="6">
    <location>
        <begin position="118"/>
        <end position="196"/>
    </location>
</feature>
<dbReference type="CDD" id="cd02440">
    <property type="entry name" value="AdoMet_MTases"/>
    <property type="match status" value="1"/>
</dbReference>
<name>A0A366EFM0_9BACI</name>
<dbReference type="Proteomes" id="UP000252254">
    <property type="component" value="Unassembled WGS sequence"/>
</dbReference>
<evidence type="ECO:0000256" key="5">
    <source>
        <dbReference type="HAMAP-Rule" id="MF_02126"/>
    </source>
</evidence>
<dbReference type="Pfam" id="PF05175">
    <property type="entry name" value="MTS"/>
    <property type="match status" value="1"/>
</dbReference>
<evidence type="ECO:0000259" key="7">
    <source>
        <dbReference type="Pfam" id="PF17827"/>
    </source>
</evidence>
<dbReference type="SUPFAM" id="SSF53335">
    <property type="entry name" value="S-adenosyl-L-methionine-dependent methyltransferases"/>
    <property type="match status" value="1"/>
</dbReference>
<dbReference type="InterPro" id="IPR040758">
    <property type="entry name" value="PrmC_N"/>
</dbReference>
<dbReference type="HAMAP" id="MF_02126">
    <property type="entry name" value="RF_methyltr_PrmC"/>
    <property type="match status" value="1"/>
</dbReference>
<dbReference type="NCBIfam" id="TIGR00536">
    <property type="entry name" value="hemK_fam"/>
    <property type="match status" value="1"/>
</dbReference>
<comment type="similarity">
    <text evidence="5">Belongs to the protein N5-glutamine methyltransferase family. PrmC subfamily.</text>
</comment>
<feature type="binding site" evidence="5">
    <location>
        <position position="193"/>
    </location>
    <ligand>
        <name>S-adenosyl-L-methionine</name>
        <dbReference type="ChEBI" id="CHEBI:59789"/>
    </ligand>
</feature>
<dbReference type="EC" id="2.1.1.297" evidence="5"/>
<reference evidence="8 9" key="1">
    <citation type="submission" date="2018-06" db="EMBL/GenBank/DDBJ databases">
        <title>Genomic Encyclopedia of Type Strains, Phase IV (KMG-IV): sequencing the most valuable type-strain genomes for metagenomic binning, comparative biology and taxonomic classification.</title>
        <authorList>
            <person name="Goeker M."/>
        </authorList>
    </citation>
    <scope>NUCLEOTIDE SEQUENCE [LARGE SCALE GENOMIC DNA]</scope>
    <source>
        <strain evidence="8 9">DSM 15140</strain>
    </source>
</reference>
<feature type="binding site" evidence="5">
    <location>
        <begin position="193"/>
        <end position="196"/>
    </location>
    <ligand>
        <name>substrate</name>
    </ligand>
</feature>
<keyword evidence="2 5" id="KW-0808">Transferase</keyword>
<dbReference type="Gene3D" id="3.40.50.150">
    <property type="entry name" value="Vaccinia Virus protein VP39"/>
    <property type="match status" value="1"/>
</dbReference>
<dbReference type="Gene3D" id="1.10.8.10">
    <property type="entry name" value="DNA helicase RuvA subunit, C-terminal domain"/>
    <property type="match status" value="1"/>
</dbReference>
<dbReference type="NCBIfam" id="TIGR03534">
    <property type="entry name" value="RF_mod_PrmC"/>
    <property type="match status" value="1"/>
</dbReference>
<feature type="binding site" evidence="5">
    <location>
        <begin position="126"/>
        <end position="130"/>
    </location>
    <ligand>
        <name>S-adenosyl-L-methionine</name>
        <dbReference type="ChEBI" id="CHEBI:59789"/>
    </ligand>
</feature>
<evidence type="ECO:0000256" key="3">
    <source>
        <dbReference type="ARBA" id="ARBA00022691"/>
    </source>
</evidence>
<accession>A0A366EFM0</accession>
<dbReference type="PANTHER" id="PTHR18895:SF74">
    <property type="entry name" value="MTRF1L RELEASE FACTOR GLUTAMINE METHYLTRANSFERASE"/>
    <property type="match status" value="1"/>
</dbReference>
<dbReference type="InterPro" id="IPR002052">
    <property type="entry name" value="DNA_methylase_N6_adenine_CS"/>
</dbReference>
<keyword evidence="9" id="KW-1185">Reference proteome</keyword>
<dbReference type="InterPro" id="IPR019874">
    <property type="entry name" value="RF_methyltr_PrmC"/>
</dbReference>
<gene>
    <name evidence="5" type="primary">prmC</name>
    <name evidence="8" type="ORF">DES48_102294</name>
</gene>
<dbReference type="GO" id="GO:0003676">
    <property type="term" value="F:nucleic acid binding"/>
    <property type="evidence" value="ECO:0007669"/>
    <property type="project" value="InterPro"/>
</dbReference>
<dbReference type="InterPro" id="IPR029063">
    <property type="entry name" value="SAM-dependent_MTases_sf"/>
</dbReference>